<dbReference type="EMBL" id="CACSIO010000003">
    <property type="protein sequence ID" value="CAA0093929.1"/>
    <property type="molecule type" value="Genomic_DNA"/>
</dbReference>
<keyword evidence="6 10" id="KW-0594">Phospholipid biosynthesis</keyword>
<evidence type="ECO:0000256" key="7">
    <source>
        <dbReference type="ARBA" id="ARBA00023264"/>
    </source>
</evidence>
<dbReference type="SUPFAM" id="SSF53659">
    <property type="entry name" value="Isocitrate/Isopropylmalate dehydrogenase-like"/>
    <property type="match status" value="1"/>
</dbReference>
<reference evidence="11 13" key="1">
    <citation type="submission" date="2019-11" db="EMBL/GenBank/DDBJ databases">
        <authorList>
            <person name="Holert J."/>
        </authorList>
    </citation>
    <scope>NUCLEOTIDE SEQUENCE [LARGE SCALE GENOMIC DNA]</scope>
    <source>
        <strain evidence="11">SB11_3</strain>
    </source>
</reference>
<keyword evidence="13" id="KW-1185">Reference proteome</keyword>
<evidence type="ECO:0000256" key="6">
    <source>
        <dbReference type="ARBA" id="ARBA00023209"/>
    </source>
</evidence>
<keyword evidence="4 10" id="KW-0808">Transferase</keyword>
<dbReference type="GO" id="GO:0005737">
    <property type="term" value="C:cytoplasm"/>
    <property type="evidence" value="ECO:0007669"/>
    <property type="project" value="UniProtKB-SubCell"/>
</dbReference>
<dbReference type="OrthoDB" id="9806408at2"/>
<dbReference type="PANTHER" id="PTHR30100:SF1">
    <property type="entry name" value="PHOSPHATE ACYLTRANSFERASE"/>
    <property type="match status" value="1"/>
</dbReference>
<evidence type="ECO:0000256" key="10">
    <source>
        <dbReference type="HAMAP-Rule" id="MF_00019"/>
    </source>
</evidence>
<proteinExistence type="inferred from homology"/>
<dbReference type="InterPro" id="IPR012281">
    <property type="entry name" value="Phospholipid_synth_PlsX-like"/>
</dbReference>
<dbReference type="GO" id="GO:0006633">
    <property type="term" value="P:fatty acid biosynthetic process"/>
    <property type="evidence" value="ECO:0007669"/>
    <property type="project" value="UniProtKB-UniRule"/>
</dbReference>
<dbReference type="PIRSF" id="PIRSF002465">
    <property type="entry name" value="Phsphlp_syn_PlsX"/>
    <property type="match status" value="1"/>
</dbReference>
<dbReference type="UniPathway" id="UPA00085"/>
<dbReference type="Pfam" id="PF02504">
    <property type="entry name" value="FA_synthesis"/>
    <property type="match status" value="1"/>
</dbReference>
<dbReference type="Gene3D" id="3.40.718.10">
    <property type="entry name" value="Isopropylmalate Dehydrogenase"/>
    <property type="match status" value="1"/>
</dbReference>
<keyword evidence="5 10" id="KW-0443">Lipid metabolism</keyword>
<dbReference type="HAMAP" id="MF_00019">
    <property type="entry name" value="PlsX"/>
    <property type="match status" value="1"/>
</dbReference>
<keyword evidence="7 10" id="KW-1208">Phospholipid metabolism</keyword>
<comment type="subunit">
    <text evidence="9 10">Homodimer. Probably interacts with PlsY.</text>
</comment>
<dbReference type="EMBL" id="CACSIO010000012">
    <property type="protein sequence ID" value="CAA0109218.1"/>
    <property type="molecule type" value="Genomic_DNA"/>
</dbReference>
<evidence type="ECO:0000256" key="5">
    <source>
        <dbReference type="ARBA" id="ARBA00023098"/>
    </source>
</evidence>
<dbReference type="GO" id="GO:0008654">
    <property type="term" value="P:phospholipid biosynthetic process"/>
    <property type="evidence" value="ECO:0007669"/>
    <property type="project" value="UniProtKB-KW"/>
</dbReference>
<evidence type="ECO:0000256" key="1">
    <source>
        <dbReference type="ARBA" id="ARBA00001232"/>
    </source>
</evidence>
<gene>
    <name evidence="11" type="primary">plsX_2</name>
    <name evidence="10" type="synonym">plsX</name>
    <name evidence="12" type="synonym">plsX_1</name>
    <name evidence="12" type="ORF">OPDIPICF_01448</name>
    <name evidence="11" type="ORF">OPDIPICF_03917</name>
</gene>
<evidence type="ECO:0000256" key="4">
    <source>
        <dbReference type="ARBA" id="ARBA00022679"/>
    </source>
</evidence>
<organism evidence="11 13">
    <name type="scientific">BD1-7 clade bacterium</name>
    <dbReference type="NCBI Taxonomy" id="2029982"/>
    <lineage>
        <taxon>Bacteria</taxon>
        <taxon>Pseudomonadati</taxon>
        <taxon>Pseudomonadota</taxon>
        <taxon>Gammaproteobacteria</taxon>
        <taxon>Cellvibrionales</taxon>
        <taxon>Spongiibacteraceae</taxon>
        <taxon>BD1-7 clade</taxon>
    </lineage>
</organism>
<comment type="catalytic activity">
    <reaction evidence="1 10">
        <text>a fatty acyl-[ACP] + phosphate = an acyl phosphate + holo-[ACP]</text>
        <dbReference type="Rhea" id="RHEA:42292"/>
        <dbReference type="Rhea" id="RHEA-COMP:9685"/>
        <dbReference type="Rhea" id="RHEA-COMP:14125"/>
        <dbReference type="ChEBI" id="CHEBI:43474"/>
        <dbReference type="ChEBI" id="CHEBI:59918"/>
        <dbReference type="ChEBI" id="CHEBI:64479"/>
        <dbReference type="ChEBI" id="CHEBI:138651"/>
        <dbReference type="EC" id="2.3.1.274"/>
    </reaction>
</comment>
<dbReference type="Proteomes" id="UP000441399">
    <property type="component" value="Unassembled WGS sequence"/>
</dbReference>
<dbReference type="PANTHER" id="PTHR30100">
    <property type="entry name" value="FATTY ACID/PHOSPHOLIPID SYNTHESIS PROTEIN PLSX"/>
    <property type="match status" value="1"/>
</dbReference>
<dbReference type="AlphaFoldDB" id="A0A5S9NTH9"/>
<evidence type="ECO:0000313" key="11">
    <source>
        <dbReference type="EMBL" id="CAA0093929.1"/>
    </source>
</evidence>
<comment type="function">
    <text evidence="10">Catalyzes the reversible formation of acyl-phosphate (acyl-PO(4)) from acyl-[acyl-carrier-protein] (acyl-ACP). This enzyme utilizes acyl-ACP as fatty acyl donor, but not acyl-CoA.</text>
</comment>
<dbReference type="GO" id="GO:0043811">
    <property type="term" value="F:phosphate:acyl-[acyl carrier protein] acyltransferase activity"/>
    <property type="evidence" value="ECO:0007669"/>
    <property type="project" value="UniProtKB-UniRule"/>
</dbReference>
<comment type="subcellular location">
    <subcellularLocation>
        <location evidence="10">Cytoplasm</location>
    </subcellularLocation>
    <text evidence="10">Associated with the membrane possibly through PlsY.</text>
</comment>
<dbReference type="EC" id="2.3.1.274" evidence="8 10"/>
<evidence type="ECO:0000313" key="13">
    <source>
        <dbReference type="Proteomes" id="UP000441399"/>
    </source>
</evidence>
<keyword evidence="3 10" id="KW-0444">Lipid biosynthesis</keyword>
<protein>
    <recommendedName>
        <fullName evidence="8 10">Phosphate acyltransferase</fullName>
        <ecNumber evidence="8 10">2.3.1.274</ecNumber>
    </recommendedName>
    <alternativeName>
        <fullName evidence="10">Acyl-ACP phosphotransacylase</fullName>
    </alternativeName>
    <alternativeName>
        <fullName evidence="10">Acyl-[acyl-carrier-protein]--phosphate acyltransferase</fullName>
    </alternativeName>
    <alternativeName>
        <fullName evidence="10">Phosphate-acyl-ACP acyltransferase</fullName>
    </alternativeName>
</protein>
<evidence type="ECO:0000256" key="9">
    <source>
        <dbReference type="ARBA" id="ARBA00046608"/>
    </source>
</evidence>
<accession>A0A5S9NTH9</accession>
<sequence length="333" mass="35952">MVTNTVAIDAMSGDFGPRVIIPSTLQYLQGNPGTRVVFVGKTDAIEPLINRRFAHRVDVVHASEIIGMDEVPSQALRHKKDSSIHVAVDLVKNGLASACLSAGNTGALMGVSKIKLRTIDGVDRPAICGAVPSLESHSYLLDMGANVDCSAEHLLQFAIMASVMARALDGKVSPTVALLNNGEEDTKGNHQVKEASELLAAKECLNYIGFIEGHRIFEAVADIIVCDGFVGNIALKASEGVATYIMDKIRKEIKSDPVTRLLSWFAIPEFRRVSSKVDPRRLNGAVLLGLKGVVVKSHGHADQLAFGYALEYAYRMLSVDIVSQLDQEFQSLV</sequence>
<evidence type="ECO:0000313" key="12">
    <source>
        <dbReference type="EMBL" id="CAA0109218.1"/>
    </source>
</evidence>
<evidence type="ECO:0000256" key="2">
    <source>
        <dbReference type="ARBA" id="ARBA00022490"/>
    </source>
</evidence>
<comment type="similarity">
    <text evidence="10">Belongs to the PlsX family.</text>
</comment>
<name>A0A5S9NTH9_9GAMM</name>
<keyword evidence="11" id="KW-0012">Acyltransferase</keyword>
<dbReference type="InterPro" id="IPR003664">
    <property type="entry name" value="FA_synthesis"/>
</dbReference>
<comment type="pathway">
    <text evidence="10">Lipid metabolism; phospholipid metabolism.</text>
</comment>
<keyword evidence="2 10" id="KW-0963">Cytoplasm</keyword>
<evidence type="ECO:0000256" key="3">
    <source>
        <dbReference type="ARBA" id="ARBA00022516"/>
    </source>
</evidence>
<evidence type="ECO:0000256" key="8">
    <source>
        <dbReference type="ARBA" id="ARBA00024069"/>
    </source>
</evidence>
<dbReference type="NCBIfam" id="TIGR00182">
    <property type="entry name" value="plsX"/>
    <property type="match status" value="1"/>
</dbReference>